<accession>A0AC35GX75</accession>
<sequence>VCHVGYKLVWFYDASEGRCSQFWYGGCGGNENQGRCSQFWYGGCGGNENRFATKEMCETICVEPPNTGRCYLPKVEGPQRCNQLVARYWYDYSTKQCAAFWWRGCQGNANNFDTWESCQTFCSNVGPIDIQPPTTPAPAPGQLPYVYQPTNAPEYAVENGRVQPVHQPDQQQHEPIQVYAQQQLHPQQPQQPQQYQPQQINIQPEQPAAPQYPDPRIQQAQAPQQPDPRAQQVQQQPDPRQQAPAGVQPASSRYRQDPICDLTVDSGTCNDFQDAWYFDTFSKKCHSFIWSGCGGNANRYRTKDECELKCGRLQPAVPARQRISTSRKTGGVVVPGDVGRYSGSKSREVCNLRMDVGRCSGHFQAFYYEVATGTCQQFEYSGCGGNANRFHTKDQCENLCLRSHNVPIRIGLAGAGRVEQVPTHPGGLSTNGNGGGGSDSQPCEHPKDTGPCNRFVTKWYFNKGDGTCNRFHYGGCEGNSNRFENEQECRNTCGDYIDTCALPKVAGPCAGKNERFFFNTAIKTCESFTFGGCLGNNNNFRTIEECEARCGGNRQFI</sequence>
<protein>
    <submittedName>
        <fullName evidence="2">BPTI/Kunitz inhibitor domain-containing protein</fullName>
    </submittedName>
</protein>
<dbReference type="WBParaSite" id="PS1159_v2.g9590.t1">
    <property type="protein sequence ID" value="PS1159_v2.g9590.t1"/>
    <property type="gene ID" value="PS1159_v2.g9590"/>
</dbReference>
<evidence type="ECO:0000313" key="1">
    <source>
        <dbReference type="Proteomes" id="UP000887580"/>
    </source>
</evidence>
<evidence type="ECO:0000313" key="2">
    <source>
        <dbReference type="WBParaSite" id="PS1159_v2.g9590.t1"/>
    </source>
</evidence>
<reference evidence="2" key="1">
    <citation type="submission" date="2022-11" db="UniProtKB">
        <authorList>
            <consortium name="WormBaseParasite"/>
        </authorList>
    </citation>
    <scope>IDENTIFICATION</scope>
</reference>
<name>A0AC35GX75_9BILA</name>
<proteinExistence type="predicted"/>
<dbReference type="Proteomes" id="UP000887580">
    <property type="component" value="Unplaced"/>
</dbReference>
<organism evidence="1 2">
    <name type="scientific">Panagrolaimus sp. PS1159</name>
    <dbReference type="NCBI Taxonomy" id="55785"/>
    <lineage>
        <taxon>Eukaryota</taxon>
        <taxon>Metazoa</taxon>
        <taxon>Ecdysozoa</taxon>
        <taxon>Nematoda</taxon>
        <taxon>Chromadorea</taxon>
        <taxon>Rhabditida</taxon>
        <taxon>Tylenchina</taxon>
        <taxon>Panagrolaimomorpha</taxon>
        <taxon>Panagrolaimoidea</taxon>
        <taxon>Panagrolaimidae</taxon>
        <taxon>Panagrolaimus</taxon>
    </lineage>
</organism>